<evidence type="ECO:0000256" key="1">
    <source>
        <dbReference type="ARBA" id="ARBA00022679"/>
    </source>
</evidence>
<dbReference type="OrthoDB" id="9794566at2"/>
<dbReference type="AlphaFoldDB" id="A0A518AV77"/>
<dbReference type="PROSITE" id="PS51186">
    <property type="entry name" value="GNAT"/>
    <property type="match status" value="1"/>
</dbReference>
<dbReference type="NCBIfam" id="TIGR01575">
    <property type="entry name" value="rimI"/>
    <property type="match status" value="1"/>
</dbReference>
<accession>A0A518AV77</accession>
<keyword evidence="1 4" id="KW-0808">Transferase</keyword>
<dbReference type="InterPro" id="IPR050832">
    <property type="entry name" value="Bact_Acetyltransf"/>
</dbReference>
<dbReference type="Gene3D" id="3.40.630.30">
    <property type="match status" value="1"/>
</dbReference>
<proteinExistence type="predicted"/>
<keyword evidence="2" id="KW-0012">Acyltransferase</keyword>
<dbReference type="InterPro" id="IPR006464">
    <property type="entry name" value="AcTrfase_RimI/Ard1"/>
</dbReference>
<dbReference type="EMBL" id="CP036278">
    <property type="protein sequence ID" value="QDU58618.1"/>
    <property type="molecule type" value="Genomic_DNA"/>
</dbReference>
<dbReference type="RefSeq" id="WP_145250859.1">
    <property type="nucleotide sequence ID" value="NZ_CP036278.1"/>
</dbReference>
<dbReference type="KEGG" id="amuc:Pan181_48570"/>
<protein>
    <submittedName>
        <fullName evidence="4">Ribosomal-protein-alanine N-acetyltransferase</fullName>
    </submittedName>
</protein>
<evidence type="ECO:0000256" key="2">
    <source>
        <dbReference type="ARBA" id="ARBA00023315"/>
    </source>
</evidence>
<dbReference type="InterPro" id="IPR016181">
    <property type="entry name" value="Acyl_CoA_acyltransferase"/>
</dbReference>
<dbReference type="PANTHER" id="PTHR43877">
    <property type="entry name" value="AMINOALKYLPHOSPHONATE N-ACETYLTRANSFERASE-RELATED-RELATED"/>
    <property type="match status" value="1"/>
</dbReference>
<dbReference type="GO" id="GO:0008080">
    <property type="term" value="F:N-acetyltransferase activity"/>
    <property type="evidence" value="ECO:0007669"/>
    <property type="project" value="InterPro"/>
</dbReference>
<evidence type="ECO:0000313" key="4">
    <source>
        <dbReference type="EMBL" id="QDU58618.1"/>
    </source>
</evidence>
<dbReference type="Pfam" id="PF00583">
    <property type="entry name" value="Acetyltransf_1"/>
    <property type="match status" value="1"/>
</dbReference>
<evidence type="ECO:0000259" key="3">
    <source>
        <dbReference type="PROSITE" id="PS51186"/>
    </source>
</evidence>
<dbReference type="SUPFAM" id="SSF55729">
    <property type="entry name" value="Acyl-CoA N-acyltransferases (Nat)"/>
    <property type="match status" value="1"/>
</dbReference>
<dbReference type="CDD" id="cd04301">
    <property type="entry name" value="NAT_SF"/>
    <property type="match status" value="1"/>
</dbReference>
<keyword evidence="5" id="KW-1185">Reference proteome</keyword>
<gene>
    <name evidence="4" type="ORF">Pan181_48570</name>
</gene>
<sequence length="172" mass="20470">MQVQGKEKLRVHIRWMIRRDMGEVLQIEKGSFEFPWFEEDFVRCLRQRNCIGMVAEHGERVVGFMIYELHKTRLHVLNFAVAPEYRRLGIGQQMIEKLVSKLSSQRRTRISLEVRETNLSAQLFFKQNGFLATAVLRDFYDDSTEDAYVMQYRIMNETEEYESSNRIHRLAG</sequence>
<evidence type="ECO:0000313" key="5">
    <source>
        <dbReference type="Proteomes" id="UP000315750"/>
    </source>
</evidence>
<reference evidence="4 5" key="1">
    <citation type="submission" date="2019-02" db="EMBL/GenBank/DDBJ databases">
        <title>Deep-cultivation of Planctomycetes and their phenomic and genomic characterization uncovers novel biology.</title>
        <authorList>
            <person name="Wiegand S."/>
            <person name="Jogler M."/>
            <person name="Boedeker C."/>
            <person name="Pinto D."/>
            <person name="Vollmers J."/>
            <person name="Rivas-Marin E."/>
            <person name="Kohn T."/>
            <person name="Peeters S.H."/>
            <person name="Heuer A."/>
            <person name="Rast P."/>
            <person name="Oberbeckmann S."/>
            <person name="Bunk B."/>
            <person name="Jeske O."/>
            <person name="Meyerdierks A."/>
            <person name="Storesund J.E."/>
            <person name="Kallscheuer N."/>
            <person name="Luecker S."/>
            <person name="Lage O.M."/>
            <person name="Pohl T."/>
            <person name="Merkel B.J."/>
            <person name="Hornburger P."/>
            <person name="Mueller R.-W."/>
            <person name="Bruemmer F."/>
            <person name="Labrenz M."/>
            <person name="Spormann A.M."/>
            <person name="Op den Camp H."/>
            <person name="Overmann J."/>
            <person name="Amann R."/>
            <person name="Jetten M.S.M."/>
            <person name="Mascher T."/>
            <person name="Medema M.H."/>
            <person name="Devos D.P."/>
            <person name="Kaster A.-K."/>
            <person name="Ovreas L."/>
            <person name="Rohde M."/>
            <person name="Galperin M.Y."/>
            <person name="Jogler C."/>
        </authorList>
    </citation>
    <scope>NUCLEOTIDE SEQUENCE [LARGE SCALE GENOMIC DNA]</scope>
    <source>
        <strain evidence="4 5">Pan181</strain>
    </source>
</reference>
<organism evidence="4 5">
    <name type="scientific">Aeoliella mucimassa</name>
    <dbReference type="NCBI Taxonomy" id="2527972"/>
    <lineage>
        <taxon>Bacteria</taxon>
        <taxon>Pseudomonadati</taxon>
        <taxon>Planctomycetota</taxon>
        <taxon>Planctomycetia</taxon>
        <taxon>Pirellulales</taxon>
        <taxon>Lacipirellulaceae</taxon>
        <taxon>Aeoliella</taxon>
    </lineage>
</organism>
<dbReference type="Proteomes" id="UP000315750">
    <property type="component" value="Chromosome"/>
</dbReference>
<dbReference type="InterPro" id="IPR000182">
    <property type="entry name" value="GNAT_dom"/>
</dbReference>
<feature type="domain" description="N-acetyltransferase" evidence="3">
    <location>
        <begin position="11"/>
        <end position="155"/>
    </location>
</feature>
<name>A0A518AV77_9BACT</name>